<keyword evidence="3" id="KW-1185">Reference proteome</keyword>
<sequence>MEPKDTERIAVLESKLDTLTRIESKLDNLTGTFLPRNEAELRFKSIEKDMSDAKDNKRANGALIMSIITILVTIGLTILKLR</sequence>
<gene>
    <name evidence="2" type="ORF">P4T90_22750</name>
</gene>
<comment type="caution">
    <text evidence="2">The sequence shown here is derived from an EMBL/GenBank/DDBJ whole genome shotgun (WGS) entry which is preliminary data.</text>
</comment>
<dbReference type="Proteomes" id="UP001341444">
    <property type="component" value="Unassembled WGS sequence"/>
</dbReference>
<accession>A0ABU6MMD7</accession>
<proteinExistence type="predicted"/>
<evidence type="ECO:0000256" key="1">
    <source>
        <dbReference type="SAM" id="Phobius"/>
    </source>
</evidence>
<feature type="transmembrane region" description="Helical" evidence="1">
    <location>
        <begin position="59"/>
        <end position="79"/>
    </location>
</feature>
<name>A0ABU6MMD7_9BACI</name>
<organism evidence="2 3">
    <name type="scientific">Heyndrickxia acidicola</name>
    <dbReference type="NCBI Taxonomy" id="209389"/>
    <lineage>
        <taxon>Bacteria</taxon>
        <taxon>Bacillati</taxon>
        <taxon>Bacillota</taxon>
        <taxon>Bacilli</taxon>
        <taxon>Bacillales</taxon>
        <taxon>Bacillaceae</taxon>
        <taxon>Heyndrickxia</taxon>
    </lineage>
</organism>
<protein>
    <submittedName>
        <fullName evidence="2">Uncharacterized protein</fullName>
    </submittedName>
</protein>
<evidence type="ECO:0000313" key="2">
    <source>
        <dbReference type="EMBL" id="MED1205857.1"/>
    </source>
</evidence>
<keyword evidence="1" id="KW-0812">Transmembrane</keyword>
<dbReference type="EMBL" id="JARMAB010000041">
    <property type="protein sequence ID" value="MED1205857.1"/>
    <property type="molecule type" value="Genomic_DNA"/>
</dbReference>
<keyword evidence="1" id="KW-1133">Transmembrane helix</keyword>
<keyword evidence="1" id="KW-0472">Membrane</keyword>
<dbReference type="RefSeq" id="WP_066262894.1">
    <property type="nucleotide sequence ID" value="NZ_JARMAB010000041.1"/>
</dbReference>
<reference evidence="2 3" key="1">
    <citation type="submission" date="2023-03" db="EMBL/GenBank/DDBJ databases">
        <title>Bacillus Genome Sequencing.</title>
        <authorList>
            <person name="Dunlap C."/>
        </authorList>
    </citation>
    <scope>NUCLEOTIDE SEQUENCE [LARGE SCALE GENOMIC DNA]</scope>
    <source>
        <strain evidence="2 3">B-23453</strain>
    </source>
</reference>
<evidence type="ECO:0000313" key="3">
    <source>
        <dbReference type="Proteomes" id="UP001341444"/>
    </source>
</evidence>